<reference evidence="4 5" key="1">
    <citation type="submission" date="2018-12" db="EMBL/GenBank/DDBJ databases">
        <authorList>
            <consortium name="Pathogen Informatics"/>
        </authorList>
    </citation>
    <scope>NUCLEOTIDE SEQUENCE [LARGE SCALE GENOMIC DNA]</scope>
    <source>
        <strain evidence="4 5">NCTC10296</strain>
    </source>
</reference>
<dbReference type="RefSeq" id="WP_085415626.1">
    <property type="nucleotide sequence ID" value="NZ_CAUJPY010000001.1"/>
</dbReference>
<keyword evidence="3 4" id="KW-0808">Transferase</keyword>
<evidence type="ECO:0000256" key="1">
    <source>
        <dbReference type="ARBA" id="ARBA00009481"/>
    </source>
</evidence>
<dbReference type="PANTHER" id="PTHR12526:SF640">
    <property type="entry name" value="COLANIC ACID BIOSYNTHESIS GLYCOSYLTRANSFERASE WCAL-RELATED"/>
    <property type="match status" value="1"/>
</dbReference>
<evidence type="ECO:0000256" key="3">
    <source>
        <dbReference type="ARBA" id="ARBA00022679"/>
    </source>
</evidence>
<evidence type="ECO:0000256" key="2">
    <source>
        <dbReference type="ARBA" id="ARBA00022676"/>
    </source>
</evidence>
<dbReference type="EC" id="2.4.-.-" evidence="4"/>
<dbReference type="SUPFAM" id="SSF53756">
    <property type="entry name" value="UDP-Glycosyltransferase/glycogen phosphorylase"/>
    <property type="match status" value="1"/>
</dbReference>
<keyword evidence="5" id="KW-1185">Reference proteome</keyword>
<dbReference type="Gene3D" id="3.40.50.2000">
    <property type="entry name" value="Glycogen Phosphorylase B"/>
    <property type="match status" value="2"/>
</dbReference>
<dbReference type="Pfam" id="PF13692">
    <property type="entry name" value="Glyco_trans_1_4"/>
    <property type="match status" value="1"/>
</dbReference>
<proteinExistence type="inferred from homology"/>
<dbReference type="CDD" id="cd03801">
    <property type="entry name" value="GT4_PimA-like"/>
    <property type="match status" value="1"/>
</dbReference>
<evidence type="ECO:0000313" key="5">
    <source>
        <dbReference type="Proteomes" id="UP000279284"/>
    </source>
</evidence>
<dbReference type="EMBL" id="LR134313">
    <property type="protein sequence ID" value="VEF01703.1"/>
    <property type="molecule type" value="Genomic_DNA"/>
</dbReference>
<keyword evidence="4" id="KW-0946">Virion</keyword>
<name>A0A1X3D0L3_9NEIS</name>
<dbReference type="PANTHER" id="PTHR12526">
    <property type="entry name" value="GLYCOSYLTRANSFERASE"/>
    <property type="match status" value="1"/>
</dbReference>
<keyword evidence="4" id="KW-0167">Capsid protein</keyword>
<sequence length="353" mass="39945">MRILMLTKYGPKGASSRLRTMQYVPWLEQSGIQCDVFPLISDEALTAKYSKQSYSNNEMFQTYWNRIRLLLAAKDQYDLIWIEKEALPWTPAWLEKLLLSGVPYVLDYDDALFHNYDMHRLPIVRKLFGKRLDTLMASAKLVVCGNQYLADRAQQAGAKWMEIIPTVIDIDRYFTNNEKVNQIPTIVWIGSPSTAQYVNDIARPLSDLAKEIPYKLRIIGAKLNIPGVDTECLDWAENTEVPLVAECDVGIMPLPDTPWTNGKCGYKLIQYMACGLPVVGSDVGANKNIVEPDANGFLVSTDSGWLEALKTLLQNPEMRQRYGARGRQDAENLFCIQKTAPRLSELLRKAATS</sequence>
<comment type="similarity">
    <text evidence="1">Belongs to the glycosyltransferase group 1 family. Glycosyltransferase 4 subfamily.</text>
</comment>
<protein>
    <submittedName>
        <fullName evidence="4">Spore coat protein SA</fullName>
        <ecNumber evidence="4">2.4.-.-</ecNumber>
    </submittedName>
</protein>
<dbReference type="AlphaFoldDB" id="A0A1X3D0L3"/>
<gene>
    <name evidence="4" type="primary">cotSA</name>
    <name evidence="4" type="ORF">NCTC10296_01418</name>
</gene>
<keyword evidence="2 4" id="KW-0328">Glycosyltransferase</keyword>
<dbReference type="KEGG" id="nci:NCTC10296_01418"/>
<dbReference type="STRING" id="493.BWD07_01610"/>
<organism evidence="4 5">
    <name type="scientific">Neisseria canis</name>
    <dbReference type="NCBI Taxonomy" id="493"/>
    <lineage>
        <taxon>Bacteria</taxon>
        <taxon>Pseudomonadati</taxon>
        <taxon>Pseudomonadota</taxon>
        <taxon>Betaproteobacteria</taxon>
        <taxon>Neisseriales</taxon>
        <taxon>Neisseriaceae</taxon>
        <taxon>Neisseria</taxon>
    </lineage>
</organism>
<dbReference type="Proteomes" id="UP000279284">
    <property type="component" value="Chromosome"/>
</dbReference>
<evidence type="ECO:0000313" key="4">
    <source>
        <dbReference type="EMBL" id="VEF01703.1"/>
    </source>
</evidence>
<dbReference type="GO" id="GO:0016757">
    <property type="term" value="F:glycosyltransferase activity"/>
    <property type="evidence" value="ECO:0007669"/>
    <property type="project" value="UniProtKB-KW"/>
</dbReference>
<accession>A0A1X3D0L3</accession>
<dbReference type="OrthoDB" id="9815351at2"/>